<evidence type="ECO:0000313" key="2">
    <source>
        <dbReference type="EMBL" id="CUN15598.1"/>
    </source>
</evidence>
<evidence type="ECO:0000313" key="6">
    <source>
        <dbReference type="Proteomes" id="UP000095679"/>
    </source>
</evidence>
<dbReference type="GO" id="GO:0003677">
    <property type="term" value="F:DNA binding"/>
    <property type="evidence" value="ECO:0007669"/>
    <property type="project" value="InterPro"/>
</dbReference>
<accession>A0A173UPU0</accession>
<dbReference type="PROSITE" id="PS50930">
    <property type="entry name" value="HTH_LYTTR"/>
    <property type="match status" value="1"/>
</dbReference>
<sequence>MLSVMIFCHDKREGDLIGKICNQCVALIDKEFLRNFIISDEEYHQVNIEGIQPPDLLVVEITGIEDLCRAKRIRGIFPRGRLLVVSTNQISAESYLIPEVSPDMLLLKPYVYAKACRIIYRSLTWCCKDKCRKKKQEDILKIRTGGEIYCFHYEEIQYLEARDKKIILHVNKYEISFYSSLQKLEKSLPDYFIRCHRSYIVNFMFIQKADLINGEFYLNKKTVIPISQKYKAKLAKML</sequence>
<dbReference type="EMBL" id="QRQO01000040">
    <property type="protein sequence ID" value="RHN11281.1"/>
    <property type="molecule type" value="Genomic_DNA"/>
</dbReference>
<dbReference type="InterPro" id="IPR046947">
    <property type="entry name" value="LytR-like"/>
</dbReference>
<dbReference type="RefSeq" id="WP_005344008.1">
    <property type="nucleotide sequence ID" value="NZ_CAKXER010000032.1"/>
</dbReference>
<feature type="domain" description="HTH LytTR-type" evidence="1">
    <location>
        <begin position="140"/>
        <end position="238"/>
    </location>
</feature>
<evidence type="ECO:0000313" key="4">
    <source>
        <dbReference type="EMBL" id="RHN11281.1"/>
    </source>
</evidence>
<dbReference type="SMART" id="SM00850">
    <property type="entry name" value="LytTR"/>
    <property type="match status" value="1"/>
</dbReference>
<dbReference type="InterPro" id="IPR007492">
    <property type="entry name" value="LytTR_DNA-bd_dom"/>
</dbReference>
<reference evidence="5 6" key="1">
    <citation type="submission" date="2015-09" db="EMBL/GenBank/DDBJ databases">
        <authorList>
            <consortium name="Pathogen Informatics"/>
        </authorList>
    </citation>
    <scope>NUCLEOTIDE SEQUENCE [LARGE SCALE GENOMIC DNA]</scope>
    <source>
        <strain evidence="3 6">2789STDY5834835</strain>
        <strain evidence="2 5">2789STDY5834966</strain>
    </source>
</reference>
<evidence type="ECO:0000313" key="7">
    <source>
        <dbReference type="Proteomes" id="UP000283700"/>
    </source>
</evidence>
<protein>
    <submittedName>
        <fullName evidence="4">LytTR family transcriptional regulator</fullName>
    </submittedName>
    <submittedName>
        <fullName evidence="2">Putative two-component response-regulatory protein YehT</fullName>
    </submittedName>
</protein>
<dbReference type="PANTHER" id="PTHR37299">
    <property type="entry name" value="TRANSCRIPTIONAL REGULATOR-RELATED"/>
    <property type="match status" value="1"/>
</dbReference>
<evidence type="ECO:0000313" key="3">
    <source>
        <dbReference type="EMBL" id="CUN90740.1"/>
    </source>
</evidence>
<name>A0A173UPU0_9FIRM</name>
<dbReference type="GO" id="GO:0000156">
    <property type="term" value="F:phosphorelay response regulator activity"/>
    <property type="evidence" value="ECO:0007669"/>
    <property type="project" value="InterPro"/>
</dbReference>
<dbReference type="EMBL" id="CYZL01000005">
    <property type="protein sequence ID" value="CUN90740.1"/>
    <property type="molecule type" value="Genomic_DNA"/>
</dbReference>
<dbReference type="Proteomes" id="UP000095390">
    <property type="component" value="Unassembled WGS sequence"/>
</dbReference>
<dbReference type="AlphaFoldDB" id="A0A173UPU0"/>
<dbReference type="PANTHER" id="PTHR37299:SF1">
    <property type="entry name" value="STAGE 0 SPORULATION PROTEIN A HOMOLOG"/>
    <property type="match status" value="1"/>
</dbReference>
<proteinExistence type="predicted"/>
<dbReference type="EMBL" id="CYYC01000039">
    <property type="protein sequence ID" value="CUN15598.1"/>
    <property type="molecule type" value="Genomic_DNA"/>
</dbReference>
<organism evidence="2 5">
    <name type="scientific">Anaerobutyricum hallii</name>
    <dbReference type="NCBI Taxonomy" id="39488"/>
    <lineage>
        <taxon>Bacteria</taxon>
        <taxon>Bacillati</taxon>
        <taxon>Bacillota</taxon>
        <taxon>Clostridia</taxon>
        <taxon>Lachnospirales</taxon>
        <taxon>Lachnospiraceae</taxon>
        <taxon>Anaerobutyricum</taxon>
    </lineage>
</organism>
<dbReference type="Proteomes" id="UP000095679">
    <property type="component" value="Unassembled WGS sequence"/>
</dbReference>
<dbReference type="Pfam" id="PF04397">
    <property type="entry name" value="LytTR"/>
    <property type="match status" value="1"/>
</dbReference>
<dbReference type="OrthoDB" id="9809318at2"/>
<dbReference type="Gene3D" id="2.40.50.1020">
    <property type="entry name" value="LytTr DNA-binding domain"/>
    <property type="match status" value="1"/>
</dbReference>
<gene>
    <name evidence="4" type="ORF">DWZ29_12290</name>
    <name evidence="3" type="ORF">ERS852450_00840</name>
    <name evidence="2" type="ORF">ERS852578_02534</name>
</gene>
<evidence type="ECO:0000313" key="5">
    <source>
        <dbReference type="Proteomes" id="UP000095390"/>
    </source>
</evidence>
<dbReference type="Proteomes" id="UP000283700">
    <property type="component" value="Unassembled WGS sequence"/>
</dbReference>
<reference evidence="4 7" key="2">
    <citation type="submission" date="2018-08" db="EMBL/GenBank/DDBJ databases">
        <title>A genome reference for cultivated species of the human gut microbiota.</title>
        <authorList>
            <person name="Zou Y."/>
            <person name="Xue W."/>
            <person name="Luo G."/>
        </authorList>
    </citation>
    <scope>NUCLEOTIDE SEQUENCE [LARGE SCALE GENOMIC DNA]</scope>
    <source>
        <strain evidence="4 7">AF31-17AC</strain>
    </source>
</reference>
<evidence type="ECO:0000259" key="1">
    <source>
        <dbReference type="PROSITE" id="PS50930"/>
    </source>
</evidence>